<accession>A0A0C4DLX9</accession>
<dbReference type="InterPro" id="IPR005024">
    <property type="entry name" value="Snf7_fam"/>
</dbReference>
<dbReference type="EMBL" id="GL876966">
    <property type="protein sequence ID" value="KLU81695.1"/>
    <property type="molecule type" value="Genomic_DNA"/>
</dbReference>
<dbReference type="PANTHER" id="PTHR10476">
    <property type="entry name" value="CHARGED MULTIVESICULAR BODY PROTEIN"/>
    <property type="match status" value="1"/>
</dbReference>
<keyword evidence="4" id="KW-1185">Reference proteome</keyword>
<reference evidence="3" key="5">
    <citation type="submission" date="2015-06" db="UniProtKB">
        <authorList>
            <consortium name="EnsemblFungi"/>
        </authorList>
    </citation>
    <scope>IDENTIFICATION</scope>
    <source>
        <strain evidence="3">ATCC 64411</strain>
    </source>
</reference>
<sequence length="247" mass="27961">METVAAWFGYVKPDPRQQRRKCLDLINQQERKIRKLIVSSKQELEKTIKTRIKNANRDLRHPAKAAQARSDLRYYGRRMVEERHRQDHLAELLATMAALKTRVNGTFDMTKVGDALGTGVKVMKSINIKTKDFIDLQAGMRQLQTELIKADVIEDLVDDALPQTGDIEDPAVQDVIDEVTEAQIDNAIASVLNQSLPARNVRTPALVAQEPVVEAPQEKLDEEKQDEGETAEALMEDMNHRLQALRS</sequence>
<reference evidence="2" key="3">
    <citation type="submission" date="2011-03" db="EMBL/GenBank/DDBJ databases">
        <title>Annotation of Magnaporthe poae ATCC 64411.</title>
        <authorList>
            <person name="Ma L.-J."/>
            <person name="Dead R."/>
            <person name="Young S.K."/>
            <person name="Zeng Q."/>
            <person name="Gargeya S."/>
            <person name="Fitzgerald M."/>
            <person name="Haas B."/>
            <person name="Abouelleil A."/>
            <person name="Alvarado L."/>
            <person name="Arachchi H.M."/>
            <person name="Berlin A."/>
            <person name="Brown A."/>
            <person name="Chapman S.B."/>
            <person name="Chen Z."/>
            <person name="Dunbar C."/>
            <person name="Freedman E."/>
            <person name="Gearin G."/>
            <person name="Gellesch M."/>
            <person name="Goldberg J."/>
            <person name="Griggs A."/>
            <person name="Gujja S."/>
            <person name="Heiman D."/>
            <person name="Howarth C."/>
            <person name="Larson L."/>
            <person name="Lui A."/>
            <person name="MacDonald P.J.P."/>
            <person name="Mehta T."/>
            <person name="Montmayeur A."/>
            <person name="Murphy C."/>
            <person name="Neiman D."/>
            <person name="Pearson M."/>
            <person name="Priest M."/>
            <person name="Roberts A."/>
            <person name="Saif S."/>
            <person name="Shea T."/>
            <person name="Shenoy N."/>
            <person name="Sisk P."/>
            <person name="Stolte C."/>
            <person name="Sykes S."/>
            <person name="Yandava C."/>
            <person name="Wortman J."/>
            <person name="Nusbaum C."/>
            <person name="Birren B."/>
        </authorList>
    </citation>
    <scope>NUCLEOTIDE SEQUENCE</scope>
    <source>
        <strain evidence="2">ATCC 64411</strain>
    </source>
</reference>
<dbReference type="Pfam" id="PF03357">
    <property type="entry name" value="Snf7"/>
    <property type="match status" value="1"/>
</dbReference>
<gene>
    <name evidence="2" type="ORF">MAPG_00779</name>
</gene>
<dbReference type="EMBL" id="ADBL01000180">
    <property type="status" value="NOT_ANNOTATED_CDS"/>
    <property type="molecule type" value="Genomic_DNA"/>
</dbReference>
<reference evidence="4" key="1">
    <citation type="submission" date="2010-05" db="EMBL/GenBank/DDBJ databases">
        <title>The genome sequence of Magnaporthe poae strain ATCC 64411.</title>
        <authorList>
            <person name="Ma L.-J."/>
            <person name="Dead R."/>
            <person name="Young S."/>
            <person name="Zeng Q."/>
            <person name="Koehrsen M."/>
            <person name="Alvarado L."/>
            <person name="Berlin A."/>
            <person name="Chapman S.B."/>
            <person name="Chen Z."/>
            <person name="Freedman E."/>
            <person name="Gellesch M."/>
            <person name="Goldberg J."/>
            <person name="Griggs A."/>
            <person name="Gujja S."/>
            <person name="Heilman E.R."/>
            <person name="Heiman D."/>
            <person name="Hepburn T."/>
            <person name="Howarth C."/>
            <person name="Jen D."/>
            <person name="Larson L."/>
            <person name="Mehta T."/>
            <person name="Neiman D."/>
            <person name="Pearson M."/>
            <person name="Roberts A."/>
            <person name="Saif S."/>
            <person name="Shea T."/>
            <person name="Shenoy N."/>
            <person name="Sisk P."/>
            <person name="Stolte C."/>
            <person name="Sykes S."/>
            <person name="Walk T."/>
            <person name="White J."/>
            <person name="Yandava C."/>
            <person name="Haas B."/>
            <person name="Nusbaum C."/>
            <person name="Birren B."/>
        </authorList>
    </citation>
    <scope>NUCLEOTIDE SEQUENCE [LARGE SCALE GENOMIC DNA]</scope>
    <source>
        <strain evidence="4">ATCC 64411 / 73-15</strain>
    </source>
</reference>
<dbReference type="STRING" id="644358.A0A0C4DLX9"/>
<organism evidence="3 4">
    <name type="scientific">Magnaporthiopsis poae (strain ATCC 64411 / 73-15)</name>
    <name type="common">Kentucky bluegrass fungus</name>
    <name type="synonym">Magnaporthe poae</name>
    <dbReference type="NCBI Taxonomy" id="644358"/>
    <lineage>
        <taxon>Eukaryota</taxon>
        <taxon>Fungi</taxon>
        <taxon>Dikarya</taxon>
        <taxon>Ascomycota</taxon>
        <taxon>Pezizomycotina</taxon>
        <taxon>Sordariomycetes</taxon>
        <taxon>Sordariomycetidae</taxon>
        <taxon>Magnaporthales</taxon>
        <taxon>Magnaporthaceae</taxon>
        <taxon>Magnaporthiopsis</taxon>
    </lineage>
</organism>
<reference evidence="2" key="2">
    <citation type="submission" date="2010-05" db="EMBL/GenBank/DDBJ databases">
        <title>The Genome Sequence of Magnaporthe poae strain ATCC 64411.</title>
        <authorList>
            <consortium name="The Broad Institute Genome Sequencing Platform"/>
            <consortium name="Broad Institute Genome Sequencing Center for Infectious Disease"/>
            <person name="Ma L.-J."/>
            <person name="Dead R."/>
            <person name="Young S."/>
            <person name="Zeng Q."/>
            <person name="Koehrsen M."/>
            <person name="Alvarado L."/>
            <person name="Berlin A."/>
            <person name="Chapman S.B."/>
            <person name="Chen Z."/>
            <person name="Freedman E."/>
            <person name="Gellesch M."/>
            <person name="Goldberg J."/>
            <person name="Griggs A."/>
            <person name="Gujja S."/>
            <person name="Heilman E.R."/>
            <person name="Heiman D."/>
            <person name="Hepburn T."/>
            <person name="Howarth C."/>
            <person name="Jen D."/>
            <person name="Larson L."/>
            <person name="Mehta T."/>
            <person name="Neiman D."/>
            <person name="Pearson M."/>
            <person name="Roberts A."/>
            <person name="Saif S."/>
            <person name="Shea T."/>
            <person name="Shenoy N."/>
            <person name="Sisk P."/>
            <person name="Stolte C."/>
            <person name="Sykes S."/>
            <person name="Walk T."/>
            <person name="White J."/>
            <person name="Yandava C."/>
            <person name="Haas B."/>
            <person name="Nusbaum C."/>
            <person name="Birren B."/>
        </authorList>
    </citation>
    <scope>NUCLEOTIDE SEQUENCE</scope>
    <source>
        <strain evidence="2">ATCC 64411</strain>
    </source>
</reference>
<dbReference type="eggNOG" id="KOG3229">
    <property type="taxonomic scope" value="Eukaryota"/>
</dbReference>
<proteinExistence type="predicted"/>
<dbReference type="AlphaFoldDB" id="A0A0C4DLX9"/>
<reference evidence="3" key="4">
    <citation type="journal article" date="2015" name="G3 (Bethesda)">
        <title>Genome sequences of three phytopathogenic species of the Magnaporthaceae family of fungi.</title>
        <authorList>
            <person name="Okagaki L.H."/>
            <person name="Nunes C.C."/>
            <person name="Sailsbery J."/>
            <person name="Clay B."/>
            <person name="Brown D."/>
            <person name="John T."/>
            <person name="Oh Y."/>
            <person name="Young N."/>
            <person name="Fitzgerald M."/>
            <person name="Haas B.J."/>
            <person name="Zeng Q."/>
            <person name="Young S."/>
            <person name="Adiconis X."/>
            <person name="Fan L."/>
            <person name="Levin J.Z."/>
            <person name="Mitchell T.K."/>
            <person name="Okubara P.A."/>
            <person name="Farman M.L."/>
            <person name="Kohn L.M."/>
            <person name="Birren B."/>
            <person name="Ma L.-J."/>
            <person name="Dean R.A."/>
        </authorList>
    </citation>
    <scope>NUCLEOTIDE SEQUENCE</scope>
    <source>
        <strain evidence="3">ATCC 64411 / 73-15</strain>
    </source>
</reference>
<dbReference type="Proteomes" id="UP000011715">
    <property type="component" value="Unassembled WGS sequence"/>
</dbReference>
<dbReference type="VEuPathDB" id="FungiDB:MAPG_00779"/>
<protein>
    <submittedName>
        <fullName evidence="2">Charged multivesicular body protein 3</fullName>
    </submittedName>
</protein>
<dbReference type="GO" id="GO:0007034">
    <property type="term" value="P:vacuolar transport"/>
    <property type="evidence" value="ECO:0007669"/>
    <property type="project" value="InterPro"/>
</dbReference>
<evidence type="ECO:0000313" key="3">
    <source>
        <dbReference type="EnsemblFungi" id="MAPG_00779T0"/>
    </source>
</evidence>
<dbReference type="OrthoDB" id="2329734at2759"/>
<dbReference type="EnsemblFungi" id="MAPG_00779T0">
    <property type="protein sequence ID" value="MAPG_00779T0"/>
    <property type="gene ID" value="MAPG_00779"/>
</dbReference>
<name>A0A0C4DLX9_MAGP6</name>
<evidence type="ECO:0000313" key="4">
    <source>
        <dbReference type="Proteomes" id="UP000011715"/>
    </source>
</evidence>
<evidence type="ECO:0000256" key="1">
    <source>
        <dbReference type="SAM" id="MobiDB-lite"/>
    </source>
</evidence>
<evidence type="ECO:0000313" key="2">
    <source>
        <dbReference type="EMBL" id="KLU81695.1"/>
    </source>
</evidence>
<dbReference type="Gene3D" id="6.10.140.1230">
    <property type="match status" value="1"/>
</dbReference>
<feature type="region of interest" description="Disordered" evidence="1">
    <location>
        <begin position="210"/>
        <end position="230"/>
    </location>
</feature>